<dbReference type="AlphaFoldDB" id="A0A0G9KYD5"/>
<dbReference type="PROSITE" id="PS50111">
    <property type="entry name" value="CHEMOTAXIS_TRANSDUC_2"/>
    <property type="match status" value="1"/>
</dbReference>
<dbReference type="RefSeq" id="WP_020847788.1">
    <property type="nucleotide sequence ID" value="NZ_JAIW01000050.1"/>
</dbReference>
<organism evidence="7 8">
    <name type="scientific">Aliarcobacter butzleri L355</name>
    <dbReference type="NCBI Taxonomy" id="1447263"/>
    <lineage>
        <taxon>Bacteria</taxon>
        <taxon>Pseudomonadati</taxon>
        <taxon>Campylobacterota</taxon>
        <taxon>Epsilonproteobacteria</taxon>
        <taxon>Campylobacterales</taxon>
        <taxon>Arcobacteraceae</taxon>
        <taxon>Aliarcobacter</taxon>
    </lineage>
</organism>
<keyword evidence="5" id="KW-1133">Transmembrane helix</keyword>
<dbReference type="PATRIC" id="fig|1447263.3.peg.1395"/>
<dbReference type="SUPFAM" id="SSF58104">
    <property type="entry name" value="Methyl-accepting chemotaxis protein (MCP) signaling domain"/>
    <property type="match status" value="1"/>
</dbReference>
<keyword evidence="5" id="KW-0472">Membrane</keyword>
<dbReference type="InterPro" id="IPR051310">
    <property type="entry name" value="MCP_chemotaxis"/>
</dbReference>
<feature type="transmembrane region" description="Helical" evidence="5">
    <location>
        <begin position="33"/>
        <end position="54"/>
    </location>
</feature>
<feature type="transmembrane region" description="Helical" evidence="5">
    <location>
        <begin position="7"/>
        <end position="27"/>
    </location>
</feature>
<accession>A0A0G9KYD5</accession>
<evidence type="ECO:0000259" key="6">
    <source>
        <dbReference type="PROSITE" id="PS50111"/>
    </source>
</evidence>
<dbReference type="GO" id="GO:0006935">
    <property type="term" value="P:chemotaxis"/>
    <property type="evidence" value="ECO:0007669"/>
    <property type="project" value="UniProtKB-KW"/>
</dbReference>
<protein>
    <recommendedName>
        <fullName evidence="6">Methyl-accepting transducer domain-containing protein</fullName>
    </recommendedName>
</protein>
<gene>
    <name evidence="7" type="ORF">AF80_07140</name>
</gene>
<keyword evidence="4" id="KW-0175">Coiled coil</keyword>
<feature type="domain" description="Methyl-accepting transducer" evidence="6">
    <location>
        <begin position="218"/>
        <end position="440"/>
    </location>
</feature>
<evidence type="ECO:0000313" key="8">
    <source>
        <dbReference type="Proteomes" id="UP000035154"/>
    </source>
</evidence>
<evidence type="ECO:0000256" key="4">
    <source>
        <dbReference type="SAM" id="Coils"/>
    </source>
</evidence>
<dbReference type="EMBL" id="JAIW01000050">
    <property type="protein sequence ID" value="KLE09173.1"/>
    <property type="molecule type" value="Genomic_DNA"/>
</dbReference>
<dbReference type="GO" id="GO:0004888">
    <property type="term" value="F:transmembrane signaling receptor activity"/>
    <property type="evidence" value="ECO:0007669"/>
    <property type="project" value="TreeGrafter"/>
</dbReference>
<dbReference type="Proteomes" id="UP000035154">
    <property type="component" value="Unassembled WGS sequence"/>
</dbReference>
<proteinExistence type="inferred from homology"/>
<dbReference type="PANTHER" id="PTHR43531:SF11">
    <property type="entry name" value="METHYL-ACCEPTING CHEMOTAXIS PROTEIN 3"/>
    <property type="match status" value="1"/>
</dbReference>
<evidence type="ECO:0000256" key="3">
    <source>
        <dbReference type="PROSITE-ProRule" id="PRU00284"/>
    </source>
</evidence>
<comment type="caution">
    <text evidence="7">The sequence shown here is derived from an EMBL/GenBank/DDBJ whole genome shotgun (WGS) entry which is preliminary data.</text>
</comment>
<dbReference type="Pfam" id="PF00015">
    <property type="entry name" value="MCPsignal"/>
    <property type="match status" value="1"/>
</dbReference>
<reference evidence="7 8" key="1">
    <citation type="submission" date="2014-01" db="EMBL/GenBank/DDBJ databases">
        <title>Development of a Comparative Genomic Fingerprinting Assay for High Resolution Genotyping of Arcobacter butzleri.</title>
        <authorList>
            <person name="Webb A.L."/>
            <person name="Inglis G.D."/>
            <person name="Kruczkiewicz P."/>
            <person name="Selinger L.B."/>
            <person name="Taboada E.N."/>
        </authorList>
    </citation>
    <scope>NUCLEOTIDE SEQUENCE [LARGE SCALE GENOMIC DNA]</scope>
    <source>
        <strain evidence="7 8">L355</strain>
    </source>
</reference>
<dbReference type="SMART" id="SM00283">
    <property type="entry name" value="MA"/>
    <property type="match status" value="1"/>
</dbReference>
<sequence>MNLKNRLILNNFILVLTFLIGVITMFLSIPNNLYFVLLFITFFTITICLLNFLFWKTLIENINSVHNNLNNFINFIFFKENRIHIKLNNNKNEFSKIQEELSNAVKYFDMNLKMDMRVIGEMVLVFDKIKKGIFRCRVKQNTKNPIIYSLKNSINKTLDSLENTFKDIQDVTNEYTNDNFTKKIILNEDIEARLKIVVDGINMLGTVLANNANQNYENGKELEKNSEILKESMKNLSVKTNEQVSSIEKTSTSIENITLISKNNGFKYEEMTSLGNEVKASVTKGQKLANQTALSMDEINEKVHAINEAIIVIDQIAFQTNILSLNAAVEAATAGEAGRGFAVVAQEVRNLASRSAQAAKEIKILVEDATFKANNGKNISNDMITDYEKLYEKISDTIKIIHQVNNSNKEQISGIEQINQAIISMEKLTQENAKESENLSEISISVNTLAHNLVNQAKTKKF</sequence>
<evidence type="ECO:0000256" key="1">
    <source>
        <dbReference type="ARBA" id="ARBA00022500"/>
    </source>
</evidence>
<keyword evidence="5" id="KW-0812">Transmembrane</keyword>
<dbReference type="GO" id="GO:0005886">
    <property type="term" value="C:plasma membrane"/>
    <property type="evidence" value="ECO:0007669"/>
    <property type="project" value="TreeGrafter"/>
</dbReference>
<keyword evidence="1" id="KW-0145">Chemotaxis</keyword>
<keyword evidence="3" id="KW-0807">Transducer</keyword>
<name>A0A0G9KYD5_9BACT</name>
<evidence type="ECO:0000256" key="2">
    <source>
        <dbReference type="ARBA" id="ARBA00029447"/>
    </source>
</evidence>
<dbReference type="PANTHER" id="PTHR43531">
    <property type="entry name" value="PROTEIN ICFG"/>
    <property type="match status" value="1"/>
</dbReference>
<evidence type="ECO:0000313" key="7">
    <source>
        <dbReference type="EMBL" id="KLE09173.1"/>
    </source>
</evidence>
<comment type="similarity">
    <text evidence="2">Belongs to the methyl-accepting chemotaxis (MCP) protein family.</text>
</comment>
<dbReference type="Gene3D" id="1.10.287.950">
    <property type="entry name" value="Methyl-accepting chemotaxis protein"/>
    <property type="match status" value="1"/>
</dbReference>
<feature type="coiled-coil region" evidence="4">
    <location>
        <begin position="418"/>
        <end position="445"/>
    </location>
</feature>
<evidence type="ECO:0000256" key="5">
    <source>
        <dbReference type="SAM" id="Phobius"/>
    </source>
</evidence>
<dbReference type="GO" id="GO:0007165">
    <property type="term" value="P:signal transduction"/>
    <property type="evidence" value="ECO:0007669"/>
    <property type="project" value="UniProtKB-KW"/>
</dbReference>
<dbReference type="InterPro" id="IPR004089">
    <property type="entry name" value="MCPsignal_dom"/>
</dbReference>